<evidence type="ECO:0000256" key="4">
    <source>
        <dbReference type="ARBA" id="ARBA00023242"/>
    </source>
</evidence>
<evidence type="ECO:0000313" key="8">
    <source>
        <dbReference type="Proteomes" id="UP001610446"/>
    </source>
</evidence>
<evidence type="ECO:0000256" key="1">
    <source>
        <dbReference type="ARBA" id="ARBA00023015"/>
    </source>
</evidence>
<dbReference type="Pfam" id="PF00172">
    <property type="entry name" value="Zn_clus"/>
    <property type="match status" value="1"/>
</dbReference>
<dbReference type="PROSITE" id="PS00463">
    <property type="entry name" value="ZN2_CY6_FUNGAL_1"/>
    <property type="match status" value="1"/>
</dbReference>
<proteinExistence type="predicted"/>
<dbReference type="SUPFAM" id="SSF57701">
    <property type="entry name" value="Zn2/Cys6 DNA-binding domain"/>
    <property type="match status" value="1"/>
</dbReference>
<dbReference type="InterPro" id="IPR036864">
    <property type="entry name" value="Zn2-C6_fun-type_DNA-bd_sf"/>
</dbReference>
<sequence length="480" mass="53098">MSGTGQPFKAAQKRLRATHTKSRRGCYTCKSRRVKCDEVKPICGACALRGESCGFPRDESRPPRREREGPPGRQQPRAVYYDASPHALEFDLPPGPALHGQPSAGPQSLNMFDLQLLSHFMVHTSKNMSLVSPRQAVWQTVVPSLAARNEFLMHLLLALAGLDYLHPDRAGRTNASQDDPSTAAAMEQHLQTVVGHHQRGLQGFRSQLSALSPSNCHEVFAGSLLLVGFAFASLRVRNWSDSHLALVAPLLTPRLDWMYLIRGLTAVVRECWPTLRMGPLRELLQYPGATEDWKMYPDAMFTSIAPPRACSPRISRFCQGAYNALCNLKVLAGSTPSPMMDDDQEGLSPQDAVLVAAKDGLDLLESIYMRILYVLQYTRDDEGIRTSLELQADMENAAVMGWPQALSAEFLATLRDFNEAPDLSLVILGHFYLALALFEGVWFLNHAFDEDIGKIYTLVQANGDGQHVSLMGWPVSVLGV</sequence>
<dbReference type="EMBL" id="JBFXLU010000292">
    <property type="protein sequence ID" value="KAL2830997.1"/>
    <property type="molecule type" value="Genomic_DNA"/>
</dbReference>
<feature type="domain" description="Zn(2)-C6 fungal-type" evidence="6">
    <location>
        <begin position="25"/>
        <end position="55"/>
    </location>
</feature>
<gene>
    <name evidence="7" type="ORF">BJY01DRAFT_226796</name>
</gene>
<dbReference type="Proteomes" id="UP001610446">
    <property type="component" value="Unassembled WGS sequence"/>
</dbReference>
<dbReference type="PANTHER" id="PTHR47657">
    <property type="entry name" value="STEROL REGULATORY ELEMENT-BINDING PROTEIN ECM22"/>
    <property type="match status" value="1"/>
</dbReference>
<keyword evidence="4" id="KW-0539">Nucleus</keyword>
<evidence type="ECO:0000259" key="6">
    <source>
        <dbReference type="PROSITE" id="PS50048"/>
    </source>
</evidence>
<protein>
    <recommendedName>
        <fullName evidence="6">Zn(2)-C6 fungal-type domain-containing protein</fullName>
    </recommendedName>
</protein>
<comment type="caution">
    <text evidence="7">The sequence shown here is derived from an EMBL/GenBank/DDBJ whole genome shotgun (WGS) entry which is preliminary data.</text>
</comment>
<dbReference type="PANTHER" id="PTHR47657:SF10">
    <property type="entry name" value="ZN(II)2CYS6 TRANSCRIPTION FACTOR (EUROFUNG)"/>
    <property type="match status" value="1"/>
</dbReference>
<evidence type="ECO:0000313" key="7">
    <source>
        <dbReference type="EMBL" id="KAL2830997.1"/>
    </source>
</evidence>
<keyword evidence="3" id="KW-0804">Transcription</keyword>
<keyword evidence="8" id="KW-1185">Reference proteome</keyword>
<dbReference type="CDD" id="cd00067">
    <property type="entry name" value="GAL4"/>
    <property type="match status" value="1"/>
</dbReference>
<name>A0ABR4IVV7_9EURO</name>
<keyword evidence="2" id="KW-0238">DNA-binding</keyword>
<feature type="compositionally biased region" description="Basic and acidic residues" evidence="5">
    <location>
        <begin position="56"/>
        <end position="70"/>
    </location>
</feature>
<dbReference type="InterPro" id="IPR021858">
    <property type="entry name" value="Fun_TF"/>
</dbReference>
<evidence type="ECO:0000256" key="3">
    <source>
        <dbReference type="ARBA" id="ARBA00023163"/>
    </source>
</evidence>
<dbReference type="SMART" id="SM00066">
    <property type="entry name" value="GAL4"/>
    <property type="match status" value="1"/>
</dbReference>
<dbReference type="Pfam" id="PF11951">
    <property type="entry name" value="Fungal_trans_2"/>
    <property type="match status" value="1"/>
</dbReference>
<reference evidence="7 8" key="1">
    <citation type="submission" date="2024-07" db="EMBL/GenBank/DDBJ databases">
        <title>Section-level genome sequencing and comparative genomics of Aspergillus sections Usti and Cavernicolus.</title>
        <authorList>
            <consortium name="Lawrence Berkeley National Laboratory"/>
            <person name="Nybo J.L."/>
            <person name="Vesth T.C."/>
            <person name="Theobald S."/>
            <person name="Frisvad J.C."/>
            <person name="Larsen T.O."/>
            <person name="Kjaerboelling I."/>
            <person name="Rothschild-Mancinelli K."/>
            <person name="Lyhne E.K."/>
            <person name="Kogle M.E."/>
            <person name="Barry K."/>
            <person name="Clum A."/>
            <person name="Na H."/>
            <person name="Ledsgaard L."/>
            <person name="Lin J."/>
            <person name="Lipzen A."/>
            <person name="Kuo A."/>
            <person name="Riley R."/>
            <person name="Mondo S."/>
            <person name="Labutti K."/>
            <person name="Haridas S."/>
            <person name="Pangalinan J."/>
            <person name="Salamov A.A."/>
            <person name="Simmons B.A."/>
            <person name="Magnuson J.K."/>
            <person name="Chen J."/>
            <person name="Drula E."/>
            <person name="Henrissat B."/>
            <person name="Wiebenga A."/>
            <person name="Lubbers R.J."/>
            <person name="Gomes A.C."/>
            <person name="Makela M.R."/>
            <person name="Stajich J."/>
            <person name="Grigoriev I.V."/>
            <person name="Mortensen U.H."/>
            <person name="De Vries R.P."/>
            <person name="Baker S.E."/>
            <person name="Andersen M.R."/>
        </authorList>
    </citation>
    <scope>NUCLEOTIDE SEQUENCE [LARGE SCALE GENOMIC DNA]</scope>
    <source>
        <strain evidence="7 8">CBS 123904</strain>
    </source>
</reference>
<dbReference type="InterPro" id="IPR001138">
    <property type="entry name" value="Zn2Cys6_DnaBD"/>
</dbReference>
<evidence type="ECO:0000256" key="2">
    <source>
        <dbReference type="ARBA" id="ARBA00023125"/>
    </source>
</evidence>
<organism evidence="7 8">
    <name type="scientific">Aspergillus pseudoustus</name>
    <dbReference type="NCBI Taxonomy" id="1810923"/>
    <lineage>
        <taxon>Eukaryota</taxon>
        <taxon>Fungi</taxon>
        <taxon>Dikarya</taxon>
        <taxon>Ascomycota</taxon>
        <taxon>Pezizomycotina</taxon>
        <taxon>Eurotiomycetes</taxon>
        <taxon>Eurotiomycetidae</taxon>
        <taxon>Eurotiales</taxon>
        <taxon>Aspergillaceae</taxon>
        <taxon>Aspergillus</taxon>
        <taxon>Aspergillus subgen. Nidulantes</taxon>
    </lineage>
</organism>
<dbReference type="PROSITE" id="PS50048">
    <property type="entry name" value="ZN2_CY6_FUNGAL_2"/>
    <property type="match status" value="1"/>
</dbReference>
<evidence type="ECO:0000256" key="5">
    <source>
        <dbReference type="SAM" id="MobiDB-lite"/>
    </source>
</evidence>
<keyword evidence="1" id="KW-0805">Transcription regulation</keyword>
<feature type="region of interest" description="Disordered" evidence="5">
    <location>
        <begin position="54"/>
        <end position="77"/>
    </location>
</feature>
<accession>A0ABR4IVV7</accession>
<dbReference type="InterPro" id="IPR052400">
    <property type="entry name" value="Zn2-C6_fungal_TF"/>
</dbReference>
<dbReference type="Gene3D" id="4.10.240.10">
    <property type="entry name" value="Zn(2)-C6 fungal-type DNA-binding domain"/>
    <property type="match status" value="1"/>
</dbReference>